<feature type="compositionally biased region" description="Low complexity" evidence="1">
    <location>
        <begin position="139"/>
        <end position="167"/>
    </location>
</feature>
<proteinExistence type="predicted"/>
<dbReference type="GeneID" id="106981129"/>
<sequence>MLGKATSKNQSYSIPSPWPGPPPVAARSAHTTCARGKIQRGHRSRRDSTAASFLLPGAGGEHLPPGVTGADGRGARMWPRGQGGGGGADVKTASRCGEGSRGTRARPRPSPLRRVPRSNCPSPAGRFLALPSSAPGRPPHLLAAPDLAAGAPGSGKLQAERITATAARRQRQPHGPGFLEDPFLSGSRTATRL</sequence>
<evidence type="ECO:0000313" key="2">
    <source>
        <dbReference type="Proteomes" id="UP001652583"/>
    </source>
</evidence>
<organism evidence="2 3">
    <name type="scientific">Acinonyx jubatus</name>
    <name type="common">Cheetah</name>
    <dbReference type="NCBI Taxonomy" id="32536"/>
    <lineage>
        <taxon>Eukaryota</taxon>
        <taxon>Metazoa</taxon>
        <taxon>Chordata</taxon>
        <taxon>Craniata</taxon>
        <taxon>Vertebrata</taxon>
        <taxon>Euteleostomi</taxon>
        <taxon>Mammalia</taxon>
        <taxon>Eutheria</taxon>
        <taxon>Laurasiatheria</taxon>
        <taxon>Carnivora</taxon>
        <taxon>Feliformia</taxon>
        <taxon>Felidae</taxon>
        <taxon>Felinae</taxon>
        <taxon>Acinonyx</taxon>
    </lineage>
</organism>
<dbReference type="RefSeq" id="XP_053072397.1">
    <property type="nucleotide sequence ID" value="XM_053216422.1"/>
</dbReference>
<feature type="region of interest" description="Disordered" evidence="1">
    <location>
        <begin position="1"/>
        <end position="193"/>
    </location>
</feature>
<gene>
    <name evidence="3" type="primary">LOC106981129</name>
</gene>
<evidence type="ECO:0000256" key="1">
    <source>
        <dbReference type="SAM" id="MobiDB-lite"/>
    </source>
</evidence>
<evidence type="ECO:0000313" key="3">
    <source>
        <dbReference type="RefSeq" id="XP_053072397.1"/>
    </source>
</evidence>
<accession>A0ABM3PL36</accession>
<reference evidence="3" key="1">
    <citation type="submission" date="2025-08" db="UniProtKB">
        <authorList>
            <consortium name="RefSeq"/>
        </authorList>
    </citation>
    <scope>IDENTIFICATION</scope>
    <source>
        <tissue evidence="3">Blood</tissue>
    </source>
</reference>
<name>A0ABM3PL36_ACIJB</name>
<dbReference type="Proteomes" id="UP001652583">
    <property type="component" value="Chromosome B1"/>
</dbReference>
<protein>
    <submittedName>
        <fullName evidence="3">Rabphilin-3A-like</fullName>
    </submittedName>
</protein>
<feature type="compositionally biased region" description="Polar residues" evidence="1">
    <location>
        <begin position="1"/>
        <end position="14"/>
    </location>
</feature>
<keyword evidence="2" id="KW-1185">Reference proteome</keyword>